<dbReference type="Proteomes" id="UP000230423">
    <property type="component" value="Unassembled WGS sequence"/>
</dbReference>
<gene>
    <name evidence="1" type="ORF">TELCIR_02119</name>
</gene>
<evidence type="ECO:0000313" key="1">
    <source>
        <dbReference type="EMBL" id="PIO75821.1"/>
    </source>
</evidence>
<reference evidence="1 2" key="1">
    <citation type="submission" date="2015-09" db="EMBL/GenBank/DDBJ databases">
        <title>Draft genome of the parasitic nematode Teladorsagia circumcincta isolate WARC Sus (inbred).</title>
        <authorList>
            <person name="Mitreva M."/>
        </authorList>
    </citation>
    <scope>NUCLEOTIDE SEQUENCE [LARGE SCALE GENOMIC DNA]</scope>
    <source>
        <strain evidence="1 2">S</strain>
    </source>
</reference>
<dbReference type="EMBL" id="KZ345103">
    <property type="protein sequence ID" value="PIO75821.1"/>
    <property type="molecule type" value="Genomic_DNA"/>
</dbReference>
<protein>
    <submittedName>
        <fullName evidence="1">Uncharacterized protein</fullName>
    </submittedName>
</protein>
<name>A0A2G9V008_TELCI</name>
<sequence>LQCKEVTIPAEVASLVRELVSISESGQPSAIPSALSRVHTPKTEETQAVKSSIFANTPKCYKYGSFFRVSLGVTVFQPIFS</sequence>
<evidence type="ECO:0000313" key="2">
    <source>
        <dbReference type="Proteomes" id="UP000230423"/>
    </source>
</evidence>
<accession>A0A2G9V008</accession>
<dbReference type="AlphaFoldDB" id="A0A2G9V008"/>
<keyword evidence="2" id="KW-1185">Reference proteome</keyword>
<feature type="non-terminal residue" evidence="1">
    <location>
        <position position="1"/>
    </location>
</feature>
<organism evidence="1 2">
    <name type="scientific">Teladorsagia circumcincta</name>
    <name type="common">Brown stomach worm</name>
    <name type="synonym">Ostertagia circumcincta</name>
    <dbReference type="NCBI Taxonomy" id="45464"/>
    <lineage>
        <taxon>Eukaryota</taxon>
        <taxon>Metazoa</taxon>
        <taxon>Ecdysozoa</taxon>
        <taxon>Nematoda</taxon>
        <taxon>Chromadorea</taxon>
        <taxon>Rhabditida</taxon>
        <taxon>Rhabditina</taxon>
        <taxon>Rhabditomorpha</taxon>
        <taxon>Strongyloidea</taxon>
        <taxon>Trichostrongylidae</taxon>
        <taxon>Teladorsagia</taxon>
    </lineage>
</organism>
<proteinExistence type="predicted"/>